<dbReference type="Pfam" id="PF08706">
    <property type="entry name" value="D5_N"/>
    <property type="match status" value="1"/>
</dbReference>
<dbReference type="PANTHER" id="PTHR35372">
    <property type="entry name" value="ATP BINDING PROTEIN-RELATED"/>
    <property type="match status" value="1"/>
</dbReference>
<dbReference type="GO" id="GO:0005524">
    <property type="term" value="F:ATP binding"/>
    <property type="evidence" value="ECO:0007669"/>
    <property type="project" value="UniProtKB-KW"/>
</dbReference>
<proteinExistence type="predicted"/>
<keyword evidence="1" id="KW-0547">Nucleotide-binding</keyword>
<protein>
    <recommendedName>
        <fullName evidence="4">SF3 helicase domain-containing protein</fullName>
    </recommendedName>
</protein>
<dbReference type="InterPro" id="IPR014015">
    <property type="entry name" value="Helicase_SF3_DNA-vir"/>
</dbReference>
<evidence type="ECO:0000256" key="3">
    <source>
        <dbReference type="ARBA" id="ARBA00022840"/>
    </source>
</evidence>
<name>A0A6C0DCP3_9ZZZZ</name>
<dbReference type="AlphaFoldDB" id="A0A6C0DCP3"/>
<feature type="domain" description="SF3 helicase" evidence="4">
    <location>
        <begin position="622"/>
        <end position="783"/>
    </location>
</feature>
<dbReference type="EMBL" id="MN739580">
    <property type="protein sequence ID" value="QHT14151.1"/>
    <property type="molecule type" value="Genomic_DNA"/>
</dbReference>
<accession>A0A6C0DCP3</accession>
<keyword evidence="2" id="KW-0378">Hydrolase</keyword>
<evidence type="ECO:0000256" key="2">
    <source>
        <dbReference type="ARBA" id="ARBA00022801"/>
    </source>
</evidence>
<dbReference type="InterPro" id="IPR056443">
    <property type="entry name" value="AEP_C962R"/>
</dbReference>
<dbReference type="InterPro" id="IPR027417">
    <property type="entry name" value="P-loop_NTPase"/>
</dbReference>
<dbReference type="PANTHER" id="PTHR35372:SF2">
    <property type="entry name" value="SF3 HELICASE DOMAIN-CONTAINING PROTEIN"/>
    <property type="match status" value="1"/>
</dbReference>
<dbReference type="InterPro" id="IPR014819">
    <property type="entry name" value="PriCT_2"/>
</dbReference>
<keyword evidence="3" id="KW-0067">ATP-binding</keyword>
<dbReference type="InterPro" id="IPR014818">
    <property type="entry name" value="Phage/plasmid_primase_P4_C"/>
</dbReference>
<dbReference type="GO" id="GO:0016817">
    <property type="term" value="F:hydrolase activity, acting on acid anhydrides"/>
    <property type="evidence" value="ECO:0007669"/>
    <property type="project" value="InterPro"/>
</dbReference>
<evidence type="ECO:0000256" key="1">
    <source>
        <dbReference type="ARBA" id="ARBA00022741"/>
    </source>
</evidence>
<dbReference type="PROSITE" id="PS51206">
    <property type="entry name" value="SF3_HELICASE_1"/>
    <property type="match status" value="1"/>
</dbReference>
<reference evidence="5" key="1">
    <citation type="journal article" date="2020" name="Nature">
        <title>Giant virus diversity and host interactions through global metagenomics.</title>
        <authorList>
            <person name="Schulz F."/>
            <person name="Roux S."/>
            <person name="Paez-Espino D."/>
            <person name="Jungbluth S."/>
            <person name="Walsh D.A."/>
            <person name="Denef V.J."/>
            <person name="McMahon K.D."/>
            <person name="Konstantinidis K.T."/>
            <person name="Eloe-Fadrosh E.A."/>
            <person name="Kyrpides N.C."/>
            <person name="Woyke T."/>
        </authorList>
    </citation>
    <scope>NUCLEOTIDE SEQUENCE</scope>
    <source>
        <strain evidence="5">GVMAG-M-3300023174-137</strain>
    </source>
</reference>
<evidence type="ECO:0000259" key="4">
    <source>
        <dbReference type="PROSITE" id="PS51206"/>
    </source>
</evidence>
<evidence type="ECO:0000313" key="5">
    <source>
        <dbReference type="EMBL" id="QHT14151.1"/>
    </source>
</evidence>
<dbReference type="InterPro" id="IPR051620">
    <property type="entry name" value="ORF904-like_C"/>
</dbReference>
<dbReference type="Pfam" id="PF08707">
    <property type="entry name" value="PriCT_2"/>
    <property type="match status" value="1"/>
</dbReference>
<dbReference type="Gene3D" id="3.40.50.300">
    <property type="entry name" value="P-loop containing nucleotide triphosphate hydrolases"/>
    <property type="match status" value="1"/>
</dbReference>
<dbReference type="Pfam" id="PF23162">
    <property type="entry name" value="AEP_C962R"/>
    <property type="match status" value="1"/>
</dbReference>
<organism evidence="5">
    <name type="scientific">viral metagenome</name>
    <dbReference type="NCBI Taxonomy" id="1070528"/>
    <lineage>
        <taxon>unclassified sequences</taxon>
        <taxon>metagenomes</taxon>
        <taxon>organismal metagenomes</taxon>
    </lineage>
</organism>
<sequence length="938" mass="108905">MSLQKFYDHGLNLFLESRRTSDATLTTMSGMGEIKGKWKISDDDYPAFLDHLHNYIFELRGRCLNLVERPRRLEPKPLLIDLDFRYPVDTSVRRSFTIAHIEKFIQLVVKGVDYFFGVEGYSKLRFFVTLRPSPYTEKGRRKDGVHILSPDIALTNDKQSVLRKWILSQQGIRSTFHDTGYTNSDEDVYDESMTRTQGWIFYGESKPNIAPYELESIYTYKPNDDQWIDEDISCYSSRDLMELLSIRYNINPDISTLKPGEPGELYATLLNQGNVVTEAPAPLPGAPDNELIEVAKYFSPPTTDNERAMIRRFVMECLNKPWYEEYDKWIRVGWCLHNIEASEEMFHLWMDFSDKSSKASENNRTQLHHDWTFGMRKIGDGPRLTERSLRKWARDDNPEAYNTIVSEDIQEYIRTNIEPTHFHIAKLMRKMYGNNYIASVNSRSTEWFKYDDAINMWKRLNQGIELRSKISDEVAAEFEGARGILHRLNGDATTKEQQRKWNQDKIKDLLKCEMQLYNNGFTEGVMKMASQQFCEEDFMNKLNVNPFLFGCCNGVLELRAKDTAGKDMVIFRQGRPEDYVSFLAGRIPAECHDPIPYIPYDPHHPIQHEITDFLTKVFPNPELRAYVLRLLSSCLEGANREQCYYTLIGGGGNGKSKIVELMRLALGDYQTSMSTTVLTRKRPDSGAANPEIIVAKSRRFIYMGEPDENEPINTSVMKQFSGEDVVEARALYGEQEKFRIMGKIFMMCNKLPPVTSMDEGTWRRIRVIPFESSFLAADNPELLLNKPNTFPRDPQMDEKLRSWRVHFLSLLVHIYQTQYIVNGLSPVPDVVMKESNRYKQRFDVFASFEADRIRVPKTIDEQIEFRSNPIDTNRIIAIFNAWKKEYKFGGLTGRDVITRLETKFGSPERGRLWSSFVVFDSDDRAIEWDKAHTTAETT</sequence>